<keyword evidence="2" id="KW-1185">Reference proteome</keyword>
<dbReference type="AlphaFoldDB" id="A0A2T1GGL6"/>
<accession>A0A2T1GGL6</accession>
<dbReference type="RefSeq" id="WP_106303901.1">
    <property type="nucleotide sequence ID" value="NZ_PVWO01000107.1"/>
</dbReference>
<dbReference type="EMBL" id="PVWO01000107">
    <property type="protein sequence ID" value="PSB56798.1"/>
    <property type="molecule type" value="Genomic_DNA"/>
</dbReference>
<name>A0A2T1GGL6_9CYAN</name>
<organism evidence="1 2">
    <name type="scientific">Chamaesiphon polymorphus CCALA 037</name>
    <dbReference type="NCBI Taxonomy" id="2107692"/>
    <lineage>
        <taxon>Bacteria</taxon>
        <taxon>Bacillati</taxon>
        <taxon>Cyanobacteriota</taxon>
        <taxon>Cyanophyceae</taxon>
        <taxon>Gomontiellales</taxon>
        <taxon>Chamaesiphonaceae</taxon>
        <taxon>Chamaesiphon</taxon>
    </lineage>
</organism>
<gene>
    <name evidence="1" type="ORF">C7B77_10595</name>
</gene>
<reference evidence="1 2" key="1">
    <citation type="submission" date="2018-03" db="EMBL/GenBank/DDBJ databases">
        <title>The ancient ancestry and fast evolution of plastids.</title>
        <authorList>
            <person name="Moore K.R."/>
            <person name="Magnabosco C."/>
            <person name="Momper L."/>
            <person name="Gold D.A."/>
            <person name="Bosak T."/>
            <person name="Fournier G.P."/>
        </authorList>
    </citation>
    <scope>NUCLEOTIDE SEQUENCE [LARGE SCALE GENOMIC DNA]</scope>
    <source>
        <strain evidence="1 2">CCALA 037</strain>
    </source>
</reference>
<evidence type="ECO:0000313" key="1">
    <source>
        <dbReference type="EMBL" id="PSB56798.1"/>
    </source>
</evidence>
<proteinExistence type="predicted"/>
<dbReference type="OrthoDB" id="67297at2"/>
<comment type="caution">
    <text evidence="1">The sequence shown here is derived from an EMBL/GenBank/DDBJ whole genome shotgun (WGS) entry which is preliminary data.</text>
</comment>
<sequence>MTEWIATEITKTFSKYGDVPPLWIIFPDEHPYSMCWRMGYGEAYVEIWWQWWQNRQLSEAQKIAYFQQWTPPALWLEWTIEAIWNSRAWEDDDFDYNPYFDRLAALGFGSQQDYERALDDPKWFGAEVDD</sequence>
<dbReference type="Proteomes" id="UP000238937">
    <property type="component" value="Unassembled WGS sequence"/>
</dbReference>
<protein>
    <submittedName>
        <fullName evidence="1">Uncharacterized protein</fullName>
    </submittedName>
</protein>
<evidence type="ECO:0000313" key="2">
    <source>
        <dbReference type="Proteomes" id="UP000238937"/>
    </source>
</evidence>